<accession>A0A382G2D1</accession>
<reference evidence="2" key="1">
    <citation type="submission" date="2018-05" db="EMBL/GenBank/DDBJ databases">
        <authorList>
            <person name="Lanie J.A."/>
            <person name="Ng W.-L."/>
            <person name="Kazmierczak K.M."/>
            <person name="Andrzejewski T.M."/>
            <person name="Davidsen T.M."/>
            <person name="Wayne K.J."/>
            <person name="Tettelin H."/>
            <person name="Glass J.I."/>
            <person name="Rusch D."/>
            <person name="Podicherti R."/>
            <person name="Tsui H.-C.T."/>
            <person name="Winkler M.E."/>
        </authorList>
    </citation>
    <scope>NUCLEOTIDE SEQUENCE</scope>
</reference>
<organism evidence="2">
    <name type="scientific">marine metagenome</name>
    <dbReference type="NCBI Taxonomy" id="408172"/>
    <lineage>
        <taxon>unclassified sequences</taxon>
        <taxon>metagenomes</taxon>
        <taxon>ecological metagenomes</taxon>
    </lineage>
</organism>
<feature type="transmembrane region" description="Helical" evidence="1">
    <location>
        <begin position="35"/>
        <end position="56"/>
    </location>
</feature>
<gene>
    <name evidence="2" type="ORF">METZ01_LOCUS221195</name>
</gene>
<dbReference type="Pfam" id="PF20189">
    <property type="entry name" value="DUF6552"/>
    <property type="match status" value="1"/>
</dbReference>
<protein>
    <recommendedName>
        <fullName evidence="3">Phosphatidic acid phosphatase type 2/haloperoxidase domain-containing protein</fullName>
    </recommendedName>
</protein>
<keyword evidence="1" id="KW-0812">Transmembrane</keyword>
<sequence>MIKNHKTQTLDWYIKWISTVFVLTGMALRTTQEHMFADITVSMIGAIGWMVVGIMWKDKSLISLNAVATLILLYGFIIGLNYV</sequence>
<keyword evidence="1" id="KW-1133">Transmembrane helix</keyword>
<dbReference type="EMBL" id="UINC01052709">
    <property type="protein sequence ID" value="SVB68341.1"/>
    <property type="molecule type" value="Genomic_DNA"/>
</dbReference>
<evidence type="ECO:0008006" key="3">
    <source>
        <dbReference type="Google" id="ProtNLM"/>
    </source>
</evidence>
<evidence type="ECO:0000256" key="1">
    <source>
        <dbReference type="SAM" id="Phobius"/>
    </source>
</evidence>
<dbReference type="AlphaFoldDB" id="A0A382G2D1"/>
<keyword evidence="1" id="KW-0472">Membrane</keyword>
<feature type="transmembrane region" description="Helical" evidence="1">
    <location>
        <begin position="12"/>
        <end position="28"/>
    </location>
</feature>
<evidence type="ECO:0000313" key="2">
    <source>
        <dbReference type="EMBL" id="SVB68341.1"/>
    </source>
</evidence>
<proteinExistence type="predicted"/>
<name>A0A382G2D1_9ZZZZ</name>
<feature type="transmembrane region" description="Helical" evidence="1">
    <location>
        <begin position="62"/>
        <end position="82"/>
    </location>
</feature>
<dbReference type="InterPro" id="IPR046682">
    <property type="entry name" value="DUF6552"/>
</dbReference>